<dbReference type="AlphaFoldDB" id="A0A382PAI8"/>
<protein>
    <submittedName>
        <fullName evidence="1">Uncharacterized protein</fullName>
    </submittedName>
</protein>
<feature type="non-terminal residue" evidence="1">
    <location>
        <position position="24"/>
    </location>
</feature>
<proteinExistence type="predicted"/>
<sequence length="24" mass="2602">MKVATDHICPRCGGDIPNAVYKGR</sequence>
<accession>A0A382PAI8</accession>
<organism evidence="1">
    <name type="scientific">marine metagenome</name>
    <dbReference type="NCBI Taxonomy" id="408172"/>
    <lineage>
        <taxon>unclassified sequences</taxon>
        <taxon>metagenomes</taxon>
        <taxon>ecological metagenomes</taxon>
    </lineage>
</organism>
<dbReference type="EMBL" id="UINC01105198">
    <property type="protein sequence ID" value="SVC68962.1"/>
    <property type="molecule type" value="Genomic_DNA"/>
</dbReference>
<name>A0A382PAI8_9ZZZZ</name>
<evidence type="ECO:0000313" key="1">
    <source>
        <dbReference type="EMBL" id="SVC68962.1"/>
    </source>
</evidence>
<gene>
    <name evidence="1" type="ORF">METZ01_LOCUS321816</name>
</gene>
<reference evidence="1" key="1">
    <citation type="submission" date="2018-05" db="EMBL/GenBank/DDBJ databases">
        <authorList>
            <person name="Lanie J.A."/>
            <person name="Ng W.-L."/>
            <person name="Kazmierczak K.M."/>
            <person name="Andrzejewski T.M."/>
            <person name="Davidsen T.M."/>
            <person name="Wayne K.J."/>
            <person name="Tettelin H."/>
            <person name="Glass J.I."/>
            <person name="Rusch D."/>
            <person name="Podicherti R."/>
            <person name="Tsui H.-C.T."/>
            <person name="Winkler M.E."/>
        </authorList>
    </citation>
    <scope>NUCLEOTIDE SEQUENCE</scope>
</reference>